<evidence type="ECO:0000259" key="2">
    <source>
        <dbReference type="Pfam" id="PF26571"/>
    </source>
</evidence>
<feature type="region of interest" description="Disordered" evidence="1">
    <location>
        <begin position="51"/>
        <end position="188"/>
    </location>
</feature>
<dbReference type="RefSeq" id="WP_179462832.1">
    <property type="nucleotide sequence ID" value="NZ_JACBZX010000001.1"/>
</dbReference>
<dbReference type="AlphaFoldDB" id="A0A852X4W9"/>
<feature type="compositionally biased region" description="Low complexity" evidence="1">
    <location>
        <begin position="51"/>
        <end position="73"/>
    </location>
</feature>
<name>A0A852X4W9_9MICO</name>
<gene>
    <name evidence="3" type="ORF">BJY28_001937</name>
</gene>
<dbReference type="InterPro" id="IPR058593">
    <property type="entry name" value="ARB_07466-like_C"/>
</dbReference>
<evidence type="ECO:0000313" key="3">
    <source>
        <dbReference type="EMBL" id="NYG37468.1"/>
    </source>
</evidence>
<dbReference type="Proteomes" id="UP000592181">
    <property type="component" value="Unassembled WGS sequence"/>
</dbReference>
<dbReference type="EMBL" id="JACBZX010000001">
    <property type="protein sequence ID" value="NYG37468.1"/>
    <property type="molecule type" value="Genomic_DNA"/>
</dbReference>
<evidence type="ECO:0000313" key="4">
    <source>
        <dbReference type="Proteomes" id="UP000592181"/>
    </source>
</evidence>
<feature type="compositionally biased region" description="Low complexity" evidence="1">
    <location>
        <begin position="149"/>
        <end position="188"/>
    </location>
</feature>
<accession>A0A852X4W9</accession>
<evidence type="ECO:0000256" key="1">
    <source>
        <dbReference type="SAM" id="MobiDB-lite"/>
    </source>
</evidence>
<organism evidence="3 4">
    <name type="scientific">Janibacter alkaliphilus</name>
    <dbReference type="NCBI Taxonomy" id="1069963"/>
    <lineage>
        <taxon>Bacteria</taxon>
        <taxon>Bacillati</taxon>
        <taxon>Actinomycetota</taxon>
        <taxon>Actinomycetes</taxon>
        <taxon>Micrococcales</taxon>
        <taxon>Intrasporangiaceae</taxon>
        <taxon>Janibacter</taxon>
    </lineage>
</organism>
<feature type="compositionally biased region" description="Acidic residues" evidence="1">
    <location>
        <begin position="121"/>
        <end position="148"/>
    </location>
</feature>
<sequence>MSPSTRHVSRHASAGPLARLRAAGPRTTVKAVAGLGLVAGSLSLVIAPATSGEEAAATAQSTSTQDASAQLAQRSEDAGSRSAGREVLVAPEKSEKDSGSSDFGSVDVEAVAKPEPTPEPTPEESETSEEAQAEETEAPAEETPEATEESSAPTTQESTSSETSEETSSASEDSGSGSSGSGAPDTSSYAAEGAGIGLSSAAQRVYSAVRTEFPHLSNIGGYRAGDSGDHGSGNAVDVMCGSADGDAVAAWATSNAGPLGIKYVIWEQRIWLPGQGWRAMEDRGSATANHFDHVHISVG</sequence>
<proteinExistence type="predicted"/>
<feature type="domain" description="ARB-07466-like C-terminal" evidence="2">
    <location>
        <begin position="197"/>
        <end position="291"/>
    </location>
</feature>
<keyword evidence="4" id="KW-1185">Reference proteome</keyword>
<protein>
    <submittedName>
        <fullName evidence="3">Outer membrane biosynthesis protein TonB</fullName>
    </submittedName>
</protein>
<comment type="caution">
    <text evidence="3">The sequence shown here is derived from an EMBL/GenBank/DDBJ whole genome shotgun (WGS) entry which is preliminary data.</text>
</comment>
<reference evidence="3 4" key="1">
    <citation type="submission" date="2020-07" db="EMBL/GenBank/DDBJ databases">
        <title>Sequencing the genomes of 1000 actinobacteria strains.</title>
        <authorList>
            <person name="Klenk H.-P."/>
        </authorList>
    </citation>
    <scope>NUCLEOTIDE SEQUENCE [LARGE SCALE GENOMIC DNA]</scope>
    <source>
        <strain evidence="3 4">DSM 24723</strain>
    </source>
</reference>
<dbReference type="Pfam" id="PF26571">
    <property type="entry name" value="VldE"/>
    <property type="match status" value="1"/>
</dbReference>